<evidence type="ECO:0000256" key="3">
    <source>
        <dbReference type="ARBA" id="ARBA00022692"/>
    </source>
</evidence>
<evidence type="ECO:0000256" key="4">
    <source>
        <dbReference type="ARBA" id="ARBA00022989"/>
    </source>
</evidence>
<keyword evidence="3 6" id="KW-0812">Transmembrane</keyword>
<dbReference type="AlphaFoldDB" id="A0A8S1EEV4"/>
<dbReference type="PANTHER" id="PTHR23505">
    <property type="entry name" value="SPINSTER"/>
    <property type="match status" value="1"/>
</dbReference>
<evidence type="ECO:0000256" key="6">
    <source>
        <dbReference type="SAM" id="Phobius"/>
    </source>
</evidence>
<feature type="transmembrane region" description="Helical" evidence="6">
    <location>
        <begin position="148"/>
        <end position="174"/>
    </location>
</feature>
<keyword evidence="8" id="KW-1185">Reference proteome</keyword>
<evidence type="ECO:0008006" key="9">
    <source>
        <dbReference type="Google" id="ProtNLM"/>
    </source>
</evidence>
<name>A0A8S1EEV4_9PELO</name>
<dbReference type="PANTHER" id="PTHR23505:SF1">
    <property type="entry name" value="MAJOR FACILITATOR SUPERFAMILY (MFS) PROFILE DOMAIN-CONTAINING PROTEIN"/>
    <property type="match status" value="1"/>
</dbReference>
<dbReference type="EMBL" id="CADEPM010000002">
    <property type="protein sequence ID" value="CAB3400723.1"/>
    <property type="molecule type" value="Genomic_DNA"/>
</dbReference>
<dbReference type="InterPro" id="IPR036259">
    <property type="entry name" value="MFS_trans_sf"/>
</dbReference>
<evidence type="ECO:0000256" key="5">
    <source>
        <dbReference type="ARBA" id="ARBA00023136"/>
    </source>
</evidence>
<feature type="transmembrane region" description="Helical" evidence="6">
    <location>
        <begin position="45"/>
        <end position="64"/>
    </location>
</feature>
<evidence type="ECO:0000256" key="1">
    <source>
        <dbReference type="ARBA" id="ARBA00004141"/>
    </source>
</evidence>
<proteinExistence type="predicted"/>
<evidence type="ECO:0000313" key="8">
    <source>
        <dbReference type="Proteomes" id="UP000494206"/>
    </source>
</evidence>
<comment type="caution">
    <text evidence="7">The sequence shown here is derived from an EMBL/GenBank/DDBJ whole genome shotgun (WGS) entry which is preliminary data.</text>
</comment>
<dbReference type="OrthoDB" id="6770063at2759"/>
<keyword evidence="5 6" id="KW-0472">Membrane</keyword>
<dbReference type="InterPro" id="IPR044770">
    <property type="entry name" value="MFS_spinster-like"/>
</dbReference>
<protein>
    <recommendedName>
        <fullName evidence="9">Major facilitator superfamily (MFS) profile domain-containing protein</fullName>
    </recommendedName>
</protein>
<feature type="transmembrane region" description="Helical" evidence="6">
    <location>
        <begin position="6"/>
        <end position="33"/>
    </location>
</feature>
<gene>
    <name evidence="7" type="ORF">CBOVIS_LOCUS3597</name>
</gene>
<comment type="subcellular location">
    <subcellularLocation>
        <location evidence="1">Membrane</location>
        <topology evidence="1">Multi-pass membrane protein</topology>
    </subcellularLocation>
</comment>
<feature type="transmembrane region" description="Helical" evidence="6">
    <location>
        <begin position="70"/>
        <end position="89"/>
    </location>
</feature>
<organism evidence="7 8">
    <name type="scientific">Caenorhabditis bovis</name>
    <dbReference type="NCBI Taxonomy" id="2654633"/>
    <lineage>
        <taxon>Eukaryota</taxon>
        <taxon>Metazoa</taxon>
        <taxon>Ecdysozoa</taxon>
        <taxon>Nematoda</taxon>
        <taxon>Chromadorea</taxon>
        <taxon>Rhabditida</taxon>
        <taxon>Rhabditina</taxon>
        <taxon>Rhabditomorpha</taxon>
        <taxon>Rhabditoidea</taxon>
        <taxon>Rhabditidae</taxon>
        <taxon>Peloderinae</taxon>
        <taxon>Caenorhabditis</taxon>
    </lineage>
</organism>
<reference evidence="7 8" key="1">
    <citation type="submission" date="2020-04" db="EMBL/GenBank/DDBJ databases">
        <authorList>
            <person name="Laetsch R D."/>
            <person name="Stevens L."/>
            <person name="Kumar S."/>
            <person name="Blaxter L. M."/>
        </authorList>
    </citation>
    <scope>NUCLEOTIDE SEQUENCE [LARGE SCALE GENOMIC DNA]</scope>
</reference>
<dbReference type="Gene3D" id="1.20.1250.20">
    <property type="entry name" value="MFS general substrate transporter like domains"/>
    <property type="match status" value="1"/>
</dbReference>
<dbReference type="Proteomes" id="UP000494206">
    <property type="component" value="Unassembled WGS sequence"/>
</dbReference>
<dbReference type="GO" id="GO:0016020">
    <property type="term" value="C:membrane"/>
    <property type="evidence" value="ECO:0007669"/>
    <property type="project" value="UniProtKB-SubCell"/>
</dbReference>
<accession>A0A8S1EEV4</accession>
<sequence length="213" mass="23278">MVGIIFGLVTTISGIVGVFIGNLIAQALLFGWCGKTFKTRRAHSIAAGIGSLISIPCLFIVFIFGYTSEMLIWILCAIAITGLCFNWSLNVEVLNFVVAPERRSTAFSYLTSSSHLFGDASGPYIIGAISDAIQAKHPNIPEWNYKSLAYASLLSPCLMIVSTVLYFCAAVMFLRDANKLDLELKQQEENDKIDGQIAGHWDDVGDDQLSTKI</sequence>
<evidence type="ECO:0000256" key="2">
    <source>
        <dbReference type="ARBA" id="ARBA00022448"/>
    </source>
</evidence>
<dbReference type="SUPFAM" id="SSF103473">
    <property type="entry name" value="MFS general substrate transporter"/>
    <property type="match status" value="1"/>
</dbReference>
<evidence type="ECO:0000313" key="7">
    <source>
        <dbReference type="EMBL" id="CAB3400723.1"/>
    </source>
</evidence>
<keyword evidence="2" id="KW-0813">Transport</keyword>
<keyword evidence="4 6" id="KW-1133">Transmembrane helix</keyword>